<dbReference type="InParanoid" id="A2FF89"/>
<evidence type="ECO:0000256" key="1">
    <source>
        <dbReference type="SAM" id="MobiDB-lite"/>
    </source>
</evidence>
<feature type="region of interest" description="Disordered" evidence="1">
    <location>
        <begin position="38"/>
        <end position="75"/>
    </location>
</feature>
<accession>A2FF89</accession>
<reference evidence="2" key="1">
    <citation type="submission" date="2006-10" db="EMBL/GenBank/DDBJ databases">
        <authorList>
            <person name="Amadeo P."/>
            <person name="Zhao Q."/>
            <person name="Wortman J."/>
            <person name="Fraser-Liggett C."/>
            <person name="Carlton J."/>
        </authorList>
    </citation>
    <scope>NUCLEOTIDE SEQUENCE</scope>
    <source>
        <strain evidence="2">G3</strain>
    </source>
</reference>
<keyword evidence="3" id="KW-1185">Reference proteome</keyword>
<dbReference type="KEGG" id="tva:4754197"/>
<dbReference type="RefSeq" id="XP_001309349.1">
    <property type="nucleotide sequence ID" value="XM_001309348.1"/>
</dbReference>
<reference evidence="2" key="2">
    <citation type="journal article" date="2007" name="Science">
        <title>Draft genome sequence of the sexually transmitted pathogen Trichomonas vaginalis.</title>
        <authorList>
            <person name="Carlton J.M."/>
            <person name="Hirt R.P."/>
            <person name="Silva J.C."/>
            <person name="Delcher A.L."/>
            <person name="Schatz M."/>
            <person name="Zhao Q."/>
            <person name="Wortman J.R."/>
            <person name="Bidwell S.L."/>
            <person name="Alsmark U.C.M."/>
            <person name="Besteiro S."/>
            <person name="Sicheritz-Ponten T."/>
            <person name="Noel C.J."/>
            <person name="Dacks J.B."/>
            <person name="Foster P.G."/>
            <person name="Simillion C."/>
            <person name="Van de Peer Y."/>
            <person name="Miranda-Saavedra D."/>
            <person name="Barton G.J."/>
            <person name="Westrop G.D."/>
            <person name="Mueller S."/>
            <person name="Dessi D."/>
            <person name="Fiori P.L."/>
            <person name="Ren Q."/>
            <person name="Paulsen I."/>
            <person name="Zhang H."/>
            <person name="Bastida-Corcuera F.D."/>
            <person name="Simoes-Barbosa A."/>
            <person name="Brown M.T."/>
            <person name="Hayes R.D."/>
            <person name="Mukherjee M."/>
            <person name="Okumura C.Y."/>
            <person name="Schneider R."/>
            <person name="Smith A.J."/>
            <person name="Vanacova S."/>
            <person name="Villalvazo M."/>
            <person name="Haas B.J."/>
            <person name="Pertea M."/>
            <person name="Feldblyum T.V."/>
            <person name="Utterback T.R."/>
            <person name="Shu C.L."/>
            <person name="Osoegawa K."/>
            <person name="de Jong P.J."/>
            <person name="Hrdy I."/>
            <person name="Horvathova L."/>
            <person name="Zubacova Z."/>
            <person name="Dolezal P."/>
            <person name="Malik S.B."/>
            <person name="Logsdon J.M. Jr."/>
            <person name="Henze K."/>
            <person name="Gupta A."/>
            <person name="Wang C.C."/>
            <person name="Dunne R.L."/>
            <person name="Upcroft J.A."/>
            <person name="Upcroft P."/>
            <person name="White O."/>
            <person name="Salzberg S.L."/>
            <person name="Tang P."/>
            <person name="Chiu C.-H."/>
            <person name="Lee Y.-S."/>
            <person name="Embley T.M."/>
            <person name="Coombs G.H."/>
            <person name="Mottram J.C."/>
            <person name="Tachezy J."/>
            <person name="Fraser-Liggett C.M."/>
            <person name="Johnson P.J."/>
        </authorList>
    </citation>
    <scope>NUCLEOTIDE SEQUENCE [LARGE SCALE GENOMIC DNA]</scope>
    <source>
        <strain evidence="2">G3</strain>
    </source>
</reference>
<sequence length="192" mass="22222">MSKEQKSDYTLLNLVKECTNVTSNYKDLETSFTTPISHTSITEDSQSEPQSSQPDNNASMNQSSKQANNSAKESKNYKFEKHVIQKQTQSTINHTQSSQLTESHITFTKMESNKTQQENNSEIKSIKFKKFKYIRKAKYNDIVYHIDLIEETTRTSENNISTEKTKYYYLKGGQRKNIDINDGNFEEIKDST</sequence>
<feature type="compositionally biased region" description="Low complexity" evidence="1">
    <location>
        <begin position="43"/>
        <end position="57"/>
    </location>
</feature>
<dbReference type="EMBL" id="DS113759">
    <property type="protein sequence ID" value="EAX96419.1"/>
    <property type="molecule type" value="Genomic_DNA"/>
</dbReference>
<dbReference type="VEuPathDB" id="TrichDB:TVAGG3_0878760"/>
<name>A2FF89_TRIV3</name>
<feature type="compositionally biased region" description="Polar residues" evidence="1">
    <location>
        <begin position="58"/>
        <end position="71"/>
    </location>
</feature>
<organism evidence="2 3">
    <name type="scientific">Trichomonas vaginalis (strain ATCC PRA-98 / G3)</name>
    <dbReference type="NCBI Taxonomy" id="412133"/>
    <lineage>
        <taxon>Eukaryota</taxon>
        <taxon>Metamonada</taxon>
        <taxon>Parabasalia</taxon>
        <taxon>Trichomonadida</taxon>
        <taxon>Trichomonadidae</taxon>
        <taxon>Trichomonas</taxon>
    </lineage>
</organism>
<protein>
    <submittedName>
        <fullName evidence="2">Uncharacterized protein</fullName>
    </submittedName>
</protein>
<dbReference type="VEuPathDB" id="TrichDB:TVAG_441330"/>
<evidence type="ECO:0000313" key="2">
    <source>
        <dbReference type="EMBL" id="EAX96419.1"/>
    </source>
</evidence>
<gene>
    <name evidence="2" type="ORF">TVAG_441330</name>
</gene>
<evidence type="ECO:0000313" key="3">
    <source>
        <dbReference type="Proteomes" id="UP000001542"/>
    </source>
</evidence>
<dbReference type="AlphaFoldDB" id="A2FF89"/>
<dbReference type="Proteomes" id="UP000001542">
    <property type="component" value="Unassembled WGS sequence"/>
</dbReference>
<proteinExistence type="predicted"/>